<organism evidence="1 2">
    <name type="scientific">Goodea atripinnis</name>
    <dbReference type="NCBI Taxonomy" id="208336"/>
    <lineage>
        <taxon>Eukaryota</taxon>
        <taxon>Metazoa</taxon>
        <taxon>Chordata</taxon>
        <taxon>Craniata</taxon>
        <taxon>Vertebrata</taxon>
        <taxon>Euteleostomi</taxon>
        <taxon>Actinopterygii</taxon>
        <taxon>Neopterygii</taxon>
        <taxon>Teleostei</taxon>
        <taxon>Neoteleostei</taxon>
        <taxon>Acanthomorphata</taxon>
        <taxon>Ovalentaria</taxon>
        <taxon>Atherinomorphae</taxon>
        <taxon>Cyprinodontiformes</taxon>
        <taxon>Goodeidae</taxon>
        <taxon>Goodea</taxon>
    </lineage>
</organism>
<evidence type="ECO:0000313" key="1">
    <source>
        <dbReference type="EMBL" id="MEQ2160962.1"/>
    </source>
</evidence>
<dbReference type="EMBL" id="JAHRIO010010205">
    <property type="protein sequence ID" value="MEQ2160962.1"/>
    <property type="molecule type" value="Genomic_DNA"/>
</dbReference>
<keyword evidence="2" id="KW-1185">Reference proteome</keyword>
<name>A0ABV0MSB3_9TELE</name>
<comment type="caution">
    <text evidence="1">The sequence shown here is derived from an EMBL/GenBank/DDBJ whole genome shotgun (WGS) entry which is preliminary data.</text>
</comment>
<dbReference type="PANTHER" id="PTHR35617:SF3">
    <property type="entry name" value="CORE-BINDING (CB) DOMAIN-CONTAINING PROTEIN"/>
    <property type="match status" value="1"/>
</dbReference>
<dbReference type="Proteomes" id="UP001476798">
    <property type="component" value="Unassembled WGS sequence"/>
</dbReference>
<evidence type="ECO:0000313" key="2">
    <source>
        <dbReference type="Proteomes" id="UP001476798"/>
    </source>
</evidence>
<gene>
    <name evidence="1" type="ORF">GOODEAATRI_004820</name>
</gene>
<accession>A0ABV0MSB3</accession>
<proteinExistence type="predicted"/>
<protein>
    <submittedName>
        <fullName evidence="1">Uncharacterized protein</fullName>
    </submittedName>
</protein>
<dbReference type="PANTHER" id="PTHR35617">
    <property type="entry name" value="PHAGE_INTEGRASE DOMAIN-CONTAINING PROTEIN"/>
    <property type="match status" value="1"/>
</dbReference>
<reference evidence="1 2" key="1">
    <citation type="submission" date="2021-06" db="EMBL/GenBank/DDBJ databases">
        <authorList>
            <person name="Palmer J.M."/>
        </authorList>
    </citation>
    <scope>NUCLEOTIDE SEQUENCE [LARGE SCALE GENOMIC DNA]</scope>
    <source>
        <strain evidence="1 2">GA_2019</strain>
        <tissue evidence="1">Muscle</tissue>
    </source>
</reference>
<sequence>MSHIMAALAKIGLDDAPAARPTGNPVFCCATVAGFLGRNSALLDGSKGERSMGWTACPPWITSLVLSPDEMKEKARCSSAQLLSVTSLRRCGSYRQFPLRACAGPVSDAAVRDGRCKSLERHRVLATQGPPPLGAIPAQQEVMTTDASHQGWERCGMTGLDPDLCSLHDILQYLQCLFGRAASTLKVHLAVISVNHHHVDGRQVGVHYWLTQFLRGARQLHPPRRRPALRLSAAAVHPCYGCGPTVGPAVRNGGRDLLDIGCRIGWLRPLRWHIDPWVLLHPQVSCVLPPGCTTTSWAAMRGMALGEICAVVSSAAPCTFARFYHFDVAQGSALVSAVLPLASAS</sequence>